<reference evidence="5 6" key="1">
    <citation type="submission" date="2020-02" db="EMBL/GenBank/DDBJ databases">
        <title>Balneolaceae bacterium YR4-1, complete genome.</title>
        <authorList>
            <person name="Li Y."/>
            <person name="Wu S."/>
        </authorList>
    </citation>
    <scope>NUCLEOTIDE SEQUENCE [LARGE SCALE GENOMIC DNA]</scope>
    <source>
        <strain evidence="5 6">YR4-1</strain>
    </source>
</reference>
<dbReference type="GO" id="GO:0030170">
    <property type="term" value="F:pyridoxal phosphate binding"/>
    <property type="evidence" value="ECO:0007669"/>
    <property type="project" value="InterPro"/>
</dbReference>
<dbReference type="InterPro" id="IPR010111">
    <property type="entry name" value="Kynureninase"/>
</dbReference>
<dbReference type="SUPFAM" id="SSF53383">
    <property type="entry name" value="PLP-dependent transferases"/>
    <property type="match status" value="1"/>
</dbReference>
<accession>A0A6M1SP94</accession>
<keyword evidence="6" id="KW-1185">Reference proteome</keyword>
<evidence type="ECO:0000256" key="1">
    <source>
        <dbReference type="ARBA" id="ARBA00022642"/>
    </source>
</evidence>
<dbReference type="InterPro" id="IPR015421">
    <property type="entry name" value="PyrdxlP-dep_Trfase_major"/>
</dbReference>
<evidence type="ECO:0000256" key="2">
    <source>
        <dbReference type="ARBA" id="ARBA00022801"/>
    </source>
</evidence>
<dbReference type="InterPro" id="IPR015424">
    <property type="entry name" value="PyrdxlP-dep_Trfase"/>
</dbReference>
<protein>
    <recommendedName>
        <fullName evidence="4">Aminotransferase class V domain-containing protein</fullName>
    </recommendedName>
</protein>
<dbReference type="GO" id="GO:0009435">
    <property type="term" value="P:NAD+ biosynthetic process"/>
    <property type="evidence" value="ECO:0007669"/>
    <property type="project" value="InterPro"/>
</dbReference>
<dbReference type="InterPro" id="IPR000192">
    <property type="entry name" value="Aminotrans_V_dom"/>
</dbReference>
<evidence type="ECO:0000256" key="3">
    <source>
        <dbReference type="ARBA" id="ARBA00022898"/>
    </source>
</evidence>
<dbReference type="InterPro" id="IPR015422">
    <property type="entry name" value="PyrdxlP-dep_Trfase_small"/>
</dbReference>
<keyword evidence="2" id="KW-0378">Hydrolase</keyword>
<sequence length="395" mass="45405">MNEIDQLANKLASHYSHFDVSNRLLFSGHSHQAWPDVALEGLEESFYTAAREVDTKWDTAFEKAEILREYLRNFYDDPEGYYCLAENTHLLLVSWLSSYDLKNKPKVITTDAEFHSMYRQLHRLEEEGLQVEMVDVESENIVSDISNKIDQQTSAIMLSRVYFETGLINRRIDEIADIARANEIPLLIDDYHGTNVSPLSLREHNLDDVFILIGGYKYLQWGEGNCFLRFPKNCELRPAITGWFASFSTLDQPRDDQPVSFDQGNQRFATGTHDPASQFRAAKVVEFFREHDLSPETLENQYRAQVGLLRKLFQERHFDPEIIRLRHTQPISDNGGFLALQSPKAREIRAALLERDVFTDARGDILRLGPAPYTTTAQIEQAIDALAESVKDLKN</sequence>
<dbReference type="Proteomes" id="UP000473278">
    <property type="component" value="Unassembled WGS sequence"/>
</dbReference>
<dbReference type="GO" id="GO:0005737">
    <property type="term" value="C:cytoplasm"/>
    <property type="evidence" value="ECO:0007669"/>
    <property type="project" value="InterPro"/>
</dbReference>
<name>A0A6M1SP94_9BACT</name>
<dbReference type="EMBL" id="JAALLT010000003">
    <property type="protein sequence ID" value="NGP77201.1"/>
    <property type="molecule type" value="Genomic_DNA"/>
</dbReference>
<dbReference type="PANTHER" id="PTHR14084:SF0">
    <property type="entry name" value="KYNURENINASE"/>
    <property type="match status" value="1"/>
</dbReference>
<evidence type="ECO:0000313" key="6">
    <source>
        <dbReference type="Proteomes" id="UP000473278"/>
    </source>
</evidence>
<dbReference type="GO" id="GO:0043420">
    <property type="term" value="P:anthranilate metabolic process"/>
    <property type="evidence" value="ECO:0007669"/>
    <property type="project" value="TreeGrafter"/>
</dbReference>
<keyword evidence="1" id="KW-0662">Pyridine nucleotide biosynthesis</keyword>
<dbReference type="Pfam" id="PF22580">
    <property type="entry name" value="KYNU_C"/>
    <property type="match status" value="1"/>
</dbReference>
<dbReference type="PANTHER" id="PTHR14084">
    <property type="entry name" value="KYNURENINASE"/>
    <property type="match status" value="1"/>
</dbReference>
<dbReference type="AlphaFoldDB" id="A0A6M1SP94"/>
<gene>
    <name evidence="5" type="ORF">G3570_11185</name>
</gene>
<dbReference type="Gene3D" id="3.90.1150.10">
    <property type="entry name" value="Aspartate Aminotransferase, domain 1"/>
    <property type="match status" value="1"/>
</dbReference>
<keyword evidence="3" id="KW-0663">Pyridoxal phosphate</keyword>
<proteinExistence type="predicted"/>
<evidence type="ECO:0000313" key="5">
    <source>
        <dbReference type="EMBL" id="NGP77201.1"/>
    </source>
</evidence>
<dbReference type="RefSeq" id="WP_165142310.1">
    <property type="nucleotide sequence ID" value="NZ_JAALLT010000003.1"/>
</dbReference>
<dbReference type="GO" id="GO:0030429">
    <property type="term" value="F:kynureninase activity"/>
    <property type="evidence" value="ECO:0007669"/>
    <property type="project" value="InterPro"/>
</dbReference>
<comment type="caution">
    <text evidence="5">The sequence shown here is derived from an EMBL/GenBank/DDBJ whole genome shotgun (WGS) entry which is preliminary data.</text>
</comment>
<dbReference type="Pfam" id="PF00266">
    <property type="entry name" value="Aminotran_5"/>
    <property type="match status" value="1"/>
</dbReference>
<dbReference type="GO" id="GO:0019441">
    <property type="term" value="P:L-tryptophan catabolic process to kynurenine"/>
    <property type="evidence" value="ECO:0007669"/>
    <property type="project" value="TreeGrafter"/>
</dbReference>
<evidence type="ECO:0000259" key="4">
    <source>
        <dbReference type="Pfam" id="PF00266"/>
    </source>
</evidence>
<dbReference type="Gene3D" id="3.40.640.10">
    <property type="entry name" value="Type I PLP-dependent aspartate aminotransferase-like (Major domain)"/>
    <property type="match status" value="1"/>
</dbReference>
<feature type="domain" description="Aminotransferase class V" evidence="4">
    <location>
        <begin position="87"/>
        <end position="293"/>
    </location>
</feature>
<organism evidence="5 6">
    <name type="scientific">Halalkalibaculum roseum</name>
    <dbReference type="NCBI Taxonomy" id="2709311"/>
    <lineage>
        <taxon>Bacteria</taxon>
        <taxon>Pseudomonadati</taxon>
        <taxon>Balneolota</taxon>
        <taxon>Balneolia</taxon>
        <taxon>Balneolales</taxon>
        <taxon>Balneolaceae</taxon>
        <taxon>Halalkalibaculum</taxon>
    </lineage>
</organism>